<dbReference type="Pfam" id="PF00133">
    <property type="entry name" value="tRNA-synt_1"/>
    <property type="match status" value="1"/>
</dbReference>
<comment type="subcellular location">
    <subcellularLocation>
        <location evidence="1">Cytoplasm</location>
    </subcellularLocation>
</comment>
<evidence type="ECO:0000256" key="8">
    <source>
        <dbReference type="SAM" id="Coils"/>
    </source>
</evidence>
<dbReference type="GO" id="GO:0005829">
    <property type="term" value="C:cytosol"/>
    <property type="evidence" value="ECO:0007669"/>
    <property type="project" value="TreeGrafter"/>
</dbReference>
<dbReference type="InterPro" id="IPR027417">
    <property type="entry name" value="P-loop_NTPase"/>
</dbReference>
<feature type="domain" description="Methionyl/Valyl/Leucyl/Isoleucyl-tRNA synthetase anticodon-binding" evidence="11">
    <location>
        <begin position="772"/>
        <end position="932"/>
    </location>
</feature>
<dbReference type="OrthoDB" id="2409532at2759"/>
<dbReference type="GO" id="GO:0016787">
    <property type="term" value="F:hydrolase activity"/>
    <property type="evidence" value="ECO:0007669"/>
    <property type="project" value="InterPro"/>
</dbReference>
<organism evidence="12 13">
    <name type="scientific">Funneliformis geosporum</name>
    <dbReference type="NCBI Taxonomy" id="1117311"/>
    <lineage>
        <taxon>Eukaryota</taxon>
        <taxon>Fungi</taxon>
        <taxon>Fungi incertae sedis</taxon>
        <taxon>Mucoromycota</taxon>
        <taxon>Glomeromycotina</taxon>
        <taxon>Glomeromycetes</taxon>
        <taxon>Glomerales</taxon>
        <taxon>Glomeraceae</taxon>
        <taxon>Funneliformis</taxon>
    </lineage>
</organism>
<evidence type="ECO:0000259" key="9">
    <source>
        <dbReference type="Pfam" id="PF00133"/>
    </source>
</evidence>
<feature type="domain" description="Aminoacyl-tRNA synthetase class Ia" evidence="9">
    <location>
        <begin position="664"/>
        <end position="726"/>
    </location>
</feature>
<dbReference type="CDD" id="cd07960">
    <property type="entry name" value="Anticodon_Ia_Ile_BEm"/>
    <property type="match status" value="1"/>
</dbReference>
<dbReference type="InterPro" id="IPR014729">
    <property type="entry name" value="Rossmann-like_a/b/a_fold"/>
</dbReference>
<dbReference type="AlphaFoldDB" id="A0A9W4SZY2"/>
<evidence type="ECO:0000256" key="3">
    <source>
        <dbReference type="ARBA" id="ARBA00022741"/>
    </source>
</evidence>
<keyword evidence="13" id="KW-1185">Reference proteome</keyword>
<dbReference type="Proteomes" id="UP001153678">
    <property type="component" value="Unassembled WGS sequence"/>
</dbReference>
<dbReference type="GO" id="GO:0005524">
    <property type="term" value="F:ATP binding"/>
    <property type="evidence" value="ECO:0007669"/>
    <property type="project" value="UniProtKB-KW"/>
</dbReference>
<dbReference type="InterPro" id="IPR013155">
    <property type="entry name" value="M/V/L/I-tRNA-synth_anticd-bd"/>
</dbReference>
<feature type="non-terminal residue" evidence="12">
    <location>
        <position position="990"/>
    </location>
</feature>
<dbReference type="GO" id="GO:0006428">
    <property type="term" value="P:isoleucyl-tRNA aminoacylation"/>
    <property type="evidence" value="ECO:0007669"/>
    <property type="project" value="TreeGrafter"/>
</dbReference>
<feature type="domain" description="Helicase/UvrB N-terminal" evidence="10">
    <location>
        <begin position="77"/>
        <end position="209"/>
    </location>
</feature>
<keyword evidence="4" id="KW-0347">Helicase</keyword>
<comment type="caution">
    <text evidence="12">The sequence shown here is derived from an EMBL/GenBank/DDBJ whole genome shotgun (WGS) entry which is preliminary data.</text>
</comment>
<dbReference type="PANTHER" id="PTHR42765">
    <property type="entry name" value="SOLEUCYL-TRNA SYNTHETASE"/>
    <property type="match status" value="1"/>
</dbReference>
<dbReference type="InterPro" id="IPR009080">
    <property type="entry name" value="tRNAsynth_Ia_anticodon-bd"/>
</dbReference>
<keyword evidence="4" id="KW-0378">Hydrolase</keyword>
<dbReference type="SUPFAM" id="SSF52374">
    <property type="entry name" value="Nucleotidylyl transferase"/>
    <property type="match status" value="1"/>
</dbReference>
<sequence>IELPLKYKIKLEKIPILEKAASDLLIERNKLIAERDARPNITSKDYGKAIKDKEREKEAQELENAEGEDVIGEECTNIIGKTRDNFLNELSIKYLFNKVLALNGKKISLKEVENFQTTSEENINICFSTIQGLHSHLNTPRENSLTYEDFQEQKIVLISDEAHHINVETKAKVQTNTGGEITISGQISQEEKEEIANPQNVLLEFTATVDFNNPNILKKYAGRLIYDYPLKKFREDGYSKEVKVMQTDAGLFDRALQAVLLSQYRRKIFEKNKLVIKPVILFKSKTINESKVFEEEFIKGIRNLTAKKLSEISASAQDDTLKKVFEYLENNKISLENFVIELQEDFSSKKTISVNSKEESVEKQILVNTLEGFHNECRVIFAVDKLNEEAQLIGRGARYCPFKTDDFDNAYQRKYDRDIQNEMRICEELYYHSTYNPRYIQELTSVLVKTGIIPERAVEKKLFVKKDFKNTKFYKTGFLFLNEKEKYSRKDVFELPSSKYFPNLDTLDEFISQKEYLGDIKIVVSGLANQLEQPLTPDEELTIISDKVLNFATDNENKERELGKSMKDVSETNIYLDISSKPWYVFDDCFGTSEEKHFVKYIDKIYDKLQEKYDEIYLVRNERFFKLYTFEDGSSLEPDYILFLQQKNSPRSFHYQIFVEPKVILTNQAPYQQVLSHGFVVDEKGQKMSKSLGNVIDPEEIINKFGADVLRLWVVSSDFTKEIKVSTSILEKVQENYQKIRNTLRFLLGNLTNLPPELKSEKDLEKNLSLVDYYTLHQLEKLVKESEQNYTKYNFTPIYSSLLNFCINDLSSFYLDISKDNLYCDPISSPRRKQIITTFYYLLGGLLKVISPILPYLAEEIYQNIPFQFGFAGQESVYLANFSFTIDFPNNFEKKLEIINNLFFPLRQDIFQALEKARQEKTITANNQAKLTIYLKKKEQLDYSELNLVELLGVAELKFQEKSKEKMHEGKLCFVYVEKTEKERCLRCRS</sequence>
<dbReference type="InterPro" id="IPR002300">
    <property type="entry name" value="aa-tRNA-synth_Ia"/>
</dbReference>
<accession>A0A9W4SZY2</accession>
<protein>
    <submittedName>
        <fullName evidence="12">3184_t:CDS:1</fullName>
    </submittedName>
</protein>
<proteinExistence type="predicted"/>
<dbReference type="Pfam" id="PF04851">
    <property type="entry name" value="ResIII"/>
    <property type="match status" value="1"/>
</dbReference>
<dbReference type="InterPro" id="IPR033708">
    <property type="entry name" value="Anticodon_Ile_BEm"/>
</dbReference>
<evidence type="ECO:0000256" key="5">
    <source>
        <dbReference type="ARBA" id="ARBA00022840"/>
    </source>
</evidence>
<dbReference type="InterPro" id="IPR050081">
    <property type="entry name" value="Ile-tRNA_ligase"/>
</dbReference>
<keyword evidence="5" id="KW-0067">ATP-binding</keyword>
<dbReference type="Pfam" id="PF08264">
    <property type="entry name" value="Anticodon_1"/>
    <property type="match status" value="1"/>
</dbReference>
<dbReference type="SUPFAM" id="SSF47323">
    <property type="entry name" value="Anticodon-binding domain of a subclass of class I aminoacyl-tRNA synthetases"/>
    <property type="match status" value="1"/>
</dbReference>
<evidence type="ECO:0000256" key="2">
    <source>
        <dbReference type="ARBA" id="ARBA00022598"/>
    </source>
</evidence>
<dbReference type="PANTHER" id="PTHR42765:SF1">
    <property type="entry name" value="ISOLEUCINE--TRNA LIGASE, MITOCHONDRIAL"/>
    <property type="match status" value="1"/>
</dbReference>
<dbReference type="GO" id="GO:0000049">
    <property type="term" value="F:tRNA binding"/>
    <property type="evidence" value="ECO:0007669"/>
    <property type="project" value="InterPro"/>
</dbReference>
<evidence type="ECO:0000259" key="11">
    <source>
        <dbReference type="Pfam" id="PF08264"/>
    </source>
</evidence>
<evidence type="ECO:0000256" key="4">
    <source>
        <dbReference type="ARBA" id="ARBA00022806"/>
    </source>
</evidence>
<keyword evidence="7" id="KW-0030">Aminoacyl-tRNA synthetase</keyword>
<reference evidence="12" key="1">
    <citation type="submission" date="2022-08" db="EMBL/GenBank/DDBJ databases">
        <authorList>
            <person name="Kallberg Y."/>
            <person name="Tangrot J."/>
            <person name="Rosling A."/>
        </authorList>
    </citation>
    <scope>NUCLEOTIDE SEQUENCE</scope>
    <source>
        <strain evidence="12">Wild A</strain>
    </source>
</reference>
<gene>
    <name evidence="12" type="ORF">FWILDA_LOCUS13111</name>
</gene>
<dbReference type="Gene3D" id="3.40.50.620">
    <property type="entry name" value="HUPs"/>
    <property type="match status" value="1"/>
</dbReference>
<dbReference type="GO" id="GO:0003677">
    <property type="term" value="F:DNA binding"/>
    <property type="evidence" value="ECO:0007669"/>
    <property type="project" value="InterPro"/>
</dbReference>
<keyword evidence="3" id="KW-0547">Nucleotide-binding</keyword>
<dbReference type="GO" id="GO:0004386">
    <property type="term" value="F:helicase activity"/>
    <property type="evidence" value="ECO:0007669"/>
    <property type="project" value="UniProtKB-KW"/>
</dbReference>
<evidence type="ECO:0000313" key="12">
    <source>
        <dbReference type="EMBL" id="CAI2187499.1"/>
    </source>
</evidence>
<name>A0A9W4SZY2_9GLOM</name>
<keyword evidence="2" id="KW-0436">Ligase</keyword>
<keyword evidence="8" id="KW-0175">Coiled coil</keyword>
<dbReference type="InterPro" id="IPR006935">
    <property type="entry name" value="Helicase/UvrB_N"/>
</dbReference>
<dbReference type="Gene3D" id="3.40.50.300">
    <property type="entry name" value="P-loop containing nucleotide triphosphate hydrolases"/>
    <property type="match status" value="1"/>
</dbReference>
<keyword evidence="6" id="KW-0648">Protein biosynthesis</keyword>
<dbReference type="GO" id="GO:0004822">
    <property type="term" value="F:isoleucine-tRNA ligase activity"/>
    <property type="evidence" value="ECO:0007669"/>
    <property type="project" value="TreeGrafter"/>
</dbReference>
<evidence type="ECO:0000256" key="1">
    <source>
        <dbReference type="ARBA" id="ARBA00004496"/>
    </source>
</evidence>
<evidence type="ECO:0000313" key="13">
    <source>
        <dbReference type="Proteomes" id="UP001153678"/>
    </source>
</evidence>
<evidence type="ECO:0000256" key="6">
    <source>
        <dbReference type="ARBA" id="ARBA00022917"/>
    </source>
</evidence>
<feature type="coiled-coil region" evidence="8">
    <location>
        <begin position="43"/>
        <end position="70"/>
    </location>
</feature>
<dbReference type="Gene3D" id="1.10.730.20">
    <property type="match status" value="1"/>
</dbReference>
<dbReference type="EMBL" id="CAMKVN010004662">
    <property type="protein sequence ID" value="CAI2187499.1"/>
    <property type="molecule type" value="Genomic_DNA"/>
</dbReference>
<evidence type="ECO:0000256" key="7">
    <source>
        <dbReference type="ARBA" id="ARBA00023146"/>
    </source>
</evidence>
<evidence type="ECO:0000259" key="10">
    <source>
        <dbReference type="Pfam" id="PF04851"/>
    </source>
</evidence>